<evidence type="ECO:0000313" key="2">
    <source>
        <dbReference type="Proteomes" id="UP001607303"/>
    </source>
</evidence>
<accession>A0ABD2ARI3</accession>
<name>A0ABD2ARI3_VESMC</name>
<dbReference type="AlphaFoldDB" id="A0ABD2ARI3"/>
<reference evidence="1 2" key="1">
    <citation type="journal article" date="2024" name="Ann. Entomol. Soc. Am.">
        <title>Genomic analyses of the southern and eastern yellowjacket wasps (Hymenoptera: Vespidae) reveal evolutionary signatures of social life.</title>
        <authorList>
            <person name="Catto M.A."/>
            <person name="Caine P.B."/>
            <person name="Orr S.E."/>
            <person name="Hunt B.G."/>
            <person name="Goodisman M.A.D."/>
        </authorList>
    </citation>
    <scope>NUCLEOTIDE SEQUENCE [LARGE SCALE GENOMIC DNA]</scope>
    <source>
        <strain evidence="1">232</strain>
        <tissue evidence="1">Head and thorax</tissue>
    </source>
</reference>
<protein>
    <submittedName>
        <fullName evidence="1">Uncharacterized protein</fullName>
    </submittedName>
</protein>
<keyword evidence="2" id="KW-1185">Reference proteome</keyword>
<gene>
    <name evidence="1" type="ORF">V1477_019084</name>
</gene>
<dbReference type="EMBL" id="JAYRBN010000114">
    <property type="protein sequence ID" value="KAL2723233.1"/>
    <property type="molecule type" value="Genomic_DNA"/>
</dbReference>
<proteinExistence type="predicted"/>
<evidence type="ECO:0000313" key="1">
    <source>
        <dbReference type="EMBL" id="KAL2723233.1"/>
    </source>
</evidence>
<organism evidence="1 2">
    <name type="scientific">Vespula maculifrons</name>
    <name type="common">Eastern yellow jacket</name>
    <name type="synonym">Wasp</name>
    <dbReference type="NCBI Taxonomy" id="7453"/>
    <lineage>
        <taxon>Eukaryota</taxon>
        <taxon>Metazoa</taxon>
        <taxon>Ecdysozoa</taxon>
        <taxon>Arthropoda</taxon>
        <taxon>Hexapoda</taxon>
        <taxon>Insecta</taxon>
        <taxon>Pterygota</taxon>
        <taxon>Neoptera</taxon>
        <taxon>Endopterygota</taxon>
        <taxon>Hymenoptera</taxon>
        <taxon>Apocrita</taxon>
        <taxon>Aculeata</taxon>
        <taxon>Vespoidea</taxon>
        <taxon>Vespidae</taxon>
        <taxon>Vespinae</taxon>
        <taxon>Vespula</taxon>
    </lineage>
</organism>
<sequence length="76" mass="8481">MIPYEERNKVEGKITIRGKGHFVLMPKFAKPLLLVKDVVLFFLASTITMQFPPECLNSKVVLVNLAGIFATLFIGS</sequence>
<comment type="caution">
    <text evidence="1">The sequence shown here is derived from an EMBL/GenBank/DDBJ whole genome shotgun (WGS) entry which is preliminary data.</text>
</comment>
<dbReference type="Proteomes" id="UP001607303">
    <property type="component" value="Unassembled WGS sequence"/>
</dbReference>